<evidence type="ECO:0000313" key="1">
    <source>
        <dbReference type="EMBL" id="UPL03438.1"/>
    </source>
</evidence>
<dbReference type="Proteomes" id="UP000830768">
    <property type="component" value="Chromosome 13"/>
</dbReference>
<dbReference type="EMBL" id="CP090041">
    <property type="protein sequence ID" value="UPL03438.1"/>
    <property type="molecule type" value="Genomic_DNA"/>
</dbReference>
<organism evidence="1 2">
    <name type="scientific">Fusarium solani subsp. cucurbitae</name>
    <name type="common">Neocosmosporum cucurbitae</name>
    <dbReference type="NCBI Taxonomy" id="2747967"/>
    <lineage>
        <taxon>Eukaryota</taxon>
        <taxon>Fungi</taxon>
        <taxon>Dikarya</taxon>
        <taxon>Ascomycota</taxon>
        <taxon>Pezizomycotina</taxon>
        <taxon>Sordariomycetes</taxon>
        <taxon>Hypocreomycetidae</taxon>
        <taxon>Hypocreales</taxon>
        <taxon>Nectriaceae</taxon>
        <taxon>Fusarium</taxon>
        <taxon>Fusarium solani species complex</taxon>
    </lineage>
</organism>
<gene>
    <name evidence="1" type="ORF">LCI18_014372</name>
</gene>
<reference evidence="1" key="1">
    <citation type="submission" date="2021-11" db="EMBL/GenBank/DDBJ databases">
        <title>Fusarium solani-melongenae Genome sequencing and assembly.</title>
        <authorList>
            <person name="Xie S."/>
            <person name="Huang L."/>
            <person name="Zhang X."/>
        </authorList>
    </citation>
    <scope>NUCLEOTIDE SEQUENCE</scope>
    <source>
        <strain evidence="1">CRI 24-3</strain>
    </source>
</reference>
<name>A0ACD3ZR58_FUSSC</name>
<sequence length="227" mass="25920">MIASESDNTHTTEPMSLSSLPGLRRPDYEGNRFDDCSSYYSLSKLSETDPVRRVLAVEVRRQALAIPPKPRQDCKYPELLRNDEAMPLRVHGPWLEYPLLETDRYISGIPGPARVVISAGDYAGFDVIYHPTWGQTKFVHANYRPKGYHSALLNYFMTQSGDPVYPSMITNGYPMPCQFDYAVPQGLEWQCQGFGQALWPTAESQWAQPCYDMQMQSQYERCNGIQM</sequence>
<proteinExistence type="predicted"/>
<accession>A0ACD3ZR58</accession>
<evidence type="ECO:0000313" key="2">
    <source>
        <dbReference type="Proteomes" id="UP000830768"/>
    </source>
</evidence>
<keyword evidence="2" id="KW-1185">Reference proteome</keyword>
<protein>
    <submittedName>
        <fullName evidence="1">Uncharacterized protein</fullName>
    </submittedName>
</protein>